<feature type="domain" description="Zinc-ribbon" evidence="1">
    <location>
        <begin position="40"/>
        <end position="60"/>
    </location>
</feature>
<dbReference type="Pfam" id="PF13240">
    <property type="entry name" value="Zn_Ribbon_1"/>
    <property type="match status" value="1"/>
</dbReference>
<protein>
    <recommendedName>
        <fullName evidence="1">Zinc-ribbon domain-containing protein</fullName>
    </recommendedName>
</protein>
<dbReference type="EMBL" id="LHXO01000151">
    <property type="protein sequence ID" value="KXA92546.1"/>
    <property type="molecule type" value="Genomic_DNA"/>
</dbReference>
<dbReference type="Proteomes" id="UP000070284">
    <property type="component" value="Unassembled WGS sequence"/>
</dbReference>
<gene>
    <name evidence="2" type="ORF">AKJ65_07400</name>
</gene>
<evidence type="ECO:0000313" key="2">
    <source>
        <dbReference type="EMBL" id="KXA92546.1"/>
    </source>
</evidence>
<comment type="caution">
    <text evidence="2">The sequence shown here is derived from an EMBL/GenBank/DDBJ whole genome shotgun (WGS) entry which is preliminary data.</text>
</comment>
<sequence length="61" mass="6960">MYIFYRTEKESRPRLLHGLVEETKWTMQGSKNAENQSYLCLECGGEIPEGASFCPGCGREQ</sequence>
<evidence type="ECO:0000313" key="3">
    <source>
        <dbReference type="Proteomes" id="UP000070284"/>
    </source>
</evidence>
<accession>A0A133UEN6</accession>
<organism evidence="2 3">
    <name type="scientific">candidate division MSBL1 archaeon SCGC-AAA259E19</name>
    <dbReference type="NCBI Taxonomy" id="1698264"/>
    <lineage>
        <taxon>Archaea</taxon>
        <taxon>Methanobacteriati</taxon>
        <taxon>Methanobacteriota</taxon>
        <taxon>candidate division MSBL1</taxon>
    </lineage>
</organism>
<evidence type="ECO:0000259" key="1">
    <source>
        <dbReference type="Pfam" id="PF13240"/>
    </source>
</evidence>
<dbReference type="AlphaFoldDB" id="A0A133UEN6"/>
<keyword evidence="3" id="KW-1185">Reference proteome</keyword>
<name>A0A133UEN6_9EURY</name>
<proteinExistence type="predicted"/>
<reference evidence="2 3" key="1">
    <citation type="journal article" date="2016" name="Sci. Rep.">
        <title>Metabolic traits of an uncultured archaeal lineage -MSBL1- from brine pools of the Red Sea.</title>
        <authorList>
            <person name="Mwirichia R."/>
            <person name="Alam I."/>
            <person name="Rashid M."/>
            <person name="Vinu M."/>
            <person name="Ba-Alawi W."/>
            <person name="Anthony Kamau A."/>
            <person name="Kamanda Ngugi D."/>
            <person name="Goker M."/>
            <person name="Klenk H.P."/>
            <person name="Bajic V."/>
            <person name="Stingl U."/>
        </authorList>
    </citation>
    <scope>NUCLEOTIDE SEQUENCE [LARGE SCALE GENOMIC DNA]</scope>
    <source>
        <strain evidence="2">SCGC-AAA259E19</strain>
    </source>
</reference>
<dbReference type="InterPro" id="IPR026870">
    <property type="entry name" value="Zinc_ribbon_dom"/>
</dbReference>